<evidence type="ECO:0000313" key="3">
    <source>
        <dbReference type="EMBL" id="CAB4737759.1"/>
    </source>
</evidence>
<evidence type="ECO:0000313" key="4">
    <source>
        <dbReference type="EMBL" id="CAB4836038.1"/>
    </source>
</evidence>
<feature type="transmembrane region" description="Helical" evidence="2">
    <location>
        <begin position="95"/>
        <end position="116"/>
    </location>
</feature>
<evidence type="ECO:0000256" key="2">
    <source>
        <dbReference type="SAM" id="Phobius"/>
    </source>
</evidence>
<feature type="compositionally biased region" description="Polar residues" evidence="1">
    <location>
        <begin position="162"/>
        <end position="182"/>
    </location>
</feature>
<sequence length="268" mass="26404">MNEPADLPEDELVSAVLDDEADDAIRARVATEAALHERLTTFAGLRDDLREVAIPTAMLDTMRLAVLQTAAAAAPLPRTAPAFDLSARRARRTKAAGWISAAAAAVVLIAAIGLAGRGGRGDASNDASMTAAFGTASSGSSESAAQAADSRGNAVGAPPGLATNSRSSGGATDSGAKTSTGATAGPSAPPRDLGPVADLDALISAYRAGTSGAPTTTGSAMGATTGASCRPPIAVAVLGGRPVQLVADGPQVVVSDRSTCVVISSFTP</sequence>
<accession>A0A6J6SUB6</accession>
<dbReference type="EMBL" id="CAFBMH010000189">
    <property type="protein sequence ID" value="CAB4937145.1"/>
    <property type="molecule type" value="Genomic_DNA"/>
</dbReference>
<name>A0A6J6SUB6_9ZZZZ</name>
<organism evidence="3">
    <name type="scientific">freshwater metagenome</name>
    <dbReference type="NCBI Taxonomy" id="449393"/>
    <lineage>
        <taxon>unclassified sequences</taxon>
        <taxon>metagenomes</taxon>
        <taxon>ecological metagenomes</taxon>
    </lineage>
</organism>
<keyword evidence="2" id="KW-1133">Transmembrane helix</keyword>
<feature type="region of interest" description="Disordered" evidence="1">
    <location>
        <begin position="142"/>
        <end position="194"/>
    </location>
</feature>
<dbReference type="EMBL" id="CAFABA010000156">
    <property type="protein sequence ID" value="CAB4836038.1"/>
    <property type="molecule type" value="Genomic_DNA"/>
</dbReference>
<keyword evidence="2" id="KW-0472">Membrane</keyword>
<dbReference type="AlphaFoldDB" id="A0A6J6SUB6"/>
<protein>
    <submittedName>
        <fullName evidence="3">Unannotated protein</fullName>
    </submittedName>
</protein>
<evidence type="ECO:0000313" key="5">
    <source>
        <dbReference type="EMBL" id="CAB4937145.1"/>
    </source>
</evidence>
<dbReference type="EMBL" id="CAFBOS010000199">
    <property type="protein sequence ID" value="CAB5016385.1"/>
    <property type="molecule type" value="Genomic_DNA"/>
</dbReference>
<evidence type="ECO:0000313" key="6">
    <source>
        <dbReference type="EMBL" id="CAB5016385.1"/>
    </source>
</evidence>
<reference evidence="3" key="1">
    <citation type="submission" date="2020-05" db="EMBL/GenBank/DDBJ databases">
        <authorList>
            <person name="Chiriac C."/>
            <person name="Salcher M."/>
            <person name="Ghai R."/>
            <person name="Kavagutti S V."/>
        </authorList>
    </citation>
    <scope>NUCLEOTIDE SEQUENCE</scope>
</reference>
<evidence type="ECO:0000256" key="1">
    <source>
        <dbReference type="SAM" id="MobiDB-lite"/>
    </source>
</evidence>
<gene>
    <name evidence="3" type="ORF">UFOPK2754_00943</name>
    <name evidence="4" type="ORF">UFOPK3139_02729</name>
    <name evidence="5" type="ORF">UFOPK3543_03014</name>
    <name evidence="6" type="ORF">UFOPK3967_02520</name>
</gene>
<dbReference type="EMBL" id="CAEZYR010000026">
    <property type="protein sequence ID" value="CAB4737759.1"/>
    <property type="molecule type" value="Genomic_DNA"/>
</dbReference>
<keyword evidence="2" id="KW-0812">Transmembrane</keyword>
<proteinExistence type="predicted"/>